<evidence type="ECO:0000313" key="11">
    <source>
        <dbReference type="EMBL" id="HJB80902.1"/>
    </source>
</evidence>
<dbReference type="Pfam" id="PF01618">
    <property type="entry name" value="MotA_ExbB"/>
    <property type="match status" value="1"/>
</dbReference>
<name>A0A9D2MMG0_9FIRM</name>
<organism evidence="11 12">
    <name type="scientific">Candidatus Flavonifractor intestinigallinarum</name>
    <dbReference type="NCBI Taxonomy" id="2838586"/>
    <lineage>
        <taxon>Bacteria</taxon>
        <taxon>Bacillati</taxon>
        <taxon>Bacillota</taxon>
        <taxon>Clostridia</taxon>
        <taxon>Eubacteriales</taxon>
        <taxon>Oscillospiraceae</taxon>
        <taxon>Flavonifractor</taxon>
    </lineage>
</organism>
<feature type="region of interest" description="Disordered" evidence="8">
    <location>
        <begin position="264"/>
        <end position="288"/>
    </location>
</feature>
<evidence type="ECO:0000256" key="6">
    <source>
        <dbReference type="ARBA" id="ARBA00022989"/>
    </source>
</evidence>
<dbReference type="GO" id="GO:0005886">
    <property type="term" value="C:plasma membrane"/>
    <property type="evidence" value="ECO:0007669"/>
    <property type="project" value="UniProtKB-SubCell"/>
</dbReference>
<keyword evidence="7 9" id="KW-0472">Membrane</keyword>
<feature type="compositionally biased region" description="Basic and acidic residues" evidence="8">
    <location>
        <begin position="269"/>
        <end position="279"/>
    </location>
</feature>
<feature type="transmembrane region" description="Helical" evidence="9">
    <location>
        <begin position="170"/>
        <end position="187"/>
    </location>
</feature>
<evidence type="ECO:0000256" key="8">
    <source>
        <dbReference type="SAM" id="MobiDB-lite"/>
    </source>
</evidence>
<comment type="caution">
    <text evidence="11">The sequence shown here is derived from an EMBL/GenBank/DDBJ whole genome shotgun (WGS) entry which is preliminary data.</text>
</comment>
<dbReference type="InterPro" id="IPR000540">
    <property type="entry name" value="Flag_MotA_CS"/>
</dbReference>
<dbReference type="AlphaFoldDB" id="A0A9D2MMG0"/>
<evidence type="ECO:0000256" key="1">
    <source>
        <dbReference type="ARBA" id="ARBA00004651"/>
    </source>
</evidence>
<feature type="transmembrane region" description="Helical" evidence="9">
    <location>
        <begin position="46"/>
        <end position="67"/>
    </location>
</feature>
<dbReference type="PANTHER" id="PTHR30433:SF2">
    <property type="entry name" value="MOTILITY PROTEIN A"/>
    <property type="match status" value="1"/>
</dbReference>
<keyword evidence="5 9" id="KW-0812">Transmembrane</keyword>
<dbReference type="InterPro" id="IPR002898">
    <property type="entry name" value="MotA_ExbB_proton_chnl"/>
</dbReference>
<feature type="domain" description="MotA/TolQ/ExbB proton channel" evidence="10">
    <location>
        <begin position="116"/>
        <end position="233"/>
    </location>
</feature>
<dbReference type="Proteomes" id="UP000823921">
    <property type="component" value="Unassembled WGS sequence"/>
</dbReference>
<evidence type="ECO:0000256" key="3">
    <source>
        <dbReference type="ARBA" id="ARBA00022448"/>
    </source>
</evidence>
<keyword evidence="6 9" id="KW-1133">Transmembrane helix</keyword>
<evidence type="ECO:0000256" key="5">
    <source>
        <dbReference type="ARBA" id="ARBA00022692"/>
    </source>
</evidence>
<accession>A0A9D2MMG0</accession>
<proteinExistence type="inferred from homology"/>
<comment type="similarity">
    <text evidence="2">Belongs to the MotA family.</text>
</comment>
<sequence>MNVVYLIGIVLAIVFTIFGIIVGISINPGQTPMFEFSFTPSSLWNFFDLSSILIVVGGTLAVVIACYPKLARSFPKHIKIMLRAKAFNPAEYVEQLVELAQIARKNGLLALEEKANDQADPFFKQAIMLIVDANDPDRVRSILENDIEQTSARHQEVVAMYERGSNAAPAFGMIGTLIGLINMLKSLDSADMESLGPNMSVALVTTFYGSILAHVIFNPIAANLTARDEEEILCRQIIVEGIMAIQSGENPKFLRERLMTFMNQQQREGSGEGERQTKEKKGRKKGKA</sequence>
<reference evidence="11" key="2">
    <citation type="submission" date="2021-04" db="EMBL/GenBank/DDBJ databases">
        <authorList>
            <person name="Gilroy R."/>
        </authorList>
    </citation>
    <scope>NUCLEOTIDE SEQUENCE</scope>
    <source>
        <strain evidence="11">CHK192-8294</strain>
    </source>
</reference>
<evidence type="ECO:0000256" key="4">
    <source>
        <dbReference type="ARBA" id="ARBA00022475"/>
    </source>
</evidence>
<dbReference type="InterPro" id="IPR047055">
    <property type="entry name" value="MotA-like"/>
</dbReference>
<evidence type="ECO:0000256" key="7">
    <source>
        <dbReference type="ARBA" id="ARBA00023136"/>
    </source>
</evidence>
<dbReference type="PROSITE" id="PS01307">
    <property type="entry name" value="MOTA"/>
    <property type="match status" value="1"/>
</dbReference>
<gene>
    <name evidence="11" type="ORF">H9712_07945</name>
</gene>
<feature type="transmembrane region" description="Helical" evidence="9">
    <location>
        <begin position="199"/>
        <end position="217"/>
    </location>
</feature>
<protein>
    <submittedName>
        <fullName evidence="11">MotA/TolQ/ExbB proton channel family protein</fullName>
    </submittedName>
</protein>
<evidence type="ECO:0000313" key="12">
    <source>
        <dbReference type="Proteomes" id="UP000823921"/>
    </source>
</evidence>
<reference evidence="11" key="1">
    <citation type="journal article" date="2021" name="PeerJ">
        <title>Extensive microbial diversity within the chicken gut microbiome revealed by metagenomics and culture.</title>
        <authorList>
            <person name="Gilroy R."/>
            <person name="Ravi A."/>
            <person name="Getino M."/>
            <person name="Pursley I."/>
            <person name="Horton D.L."/>
            <person name="Alikhan N.F."/>
            <person name="Baker D."/>
            <person name="Gharbi K."/>
            <person name="Hall N."/>
            <person name="Watson M."/>
            <person name="Adriaenssens E.M."/>
            <person name="Foster-Nyarko E."/>
            <person name="Jarju S."/>
            <person name="Secka A."/>
            <person name="Antonio M."/>
            <person name="Oren A."/>
            <person name="Chaudhuri R.R."/>
            <person name="La Ragione R."/>
            <person name="Hildebrand F."/>
            <person name="Pallen M.J."/>
        </authorList>
    </citation>
    <scope>NUCLEOTIDE SEQUENCE</scope>
    <source>
        <strain evidence="11">CHK192-8294</strain>
    </source>
</reference>
<feature type="transmembrane region" description="Helical" evidence="9">
    <location>
        <begin position="5"/>
        <end position="26"/>
    </location>
</feature>
<dbReference type="PANTHER" id="PTHR30433">
    <property type="entry name" value="CHEMOTAXIS PROTEIN MOTA"/>
    <property type="match status" value="1"/>
</dbReference>
<dbReference type="EMBL" id="DWXO01000077">
    <property type="protein sequence ID" value="HJB80902.1"/>
    <property type="molecule type" value="Genomic_DNA"/>
</dbReference>
<evidence type="ECO:0000259" key="10">
    <source>
        <dbReference type="Pfam" id="PF01618"/>
    </source>
</evidence>
<dbReference type="GO" id="GO:0006935">
    <property type="term" value="P:chemotaxis"/>
    <property type="evidence" value="ECO:0007669"/>
    <property type="project" value="InterPro"/>
</dbReference>
<comment type="subcellular location">
    <subcellularLocation>
        <location evidence="1">Cell membrane</location>
        <topology evidence="1">Multi-pass membrane protein</topology>
    </subcellularLocation>
</comment>
<evidence type="ECO:0000256" key="2">
    <source>
        <dbReference type="ARBA" id="ARBA00008038"/>
    </source>
</evidence>
<evidence type="ECO:0000256" key="9">
    <source>
        <dbReference type="SAM" id="Phobius"/>
    </source>
</evidence>
<keyword evidence="4" id="KW-1003">Cell membrane</keyword>
<keyword evidence="3" id="KW-0813">Transport</keyword>
<dbReference type="GO" id="GO:0071978">
    <property type="term" value="P:bacterial-type flagellum-dependent swarming motility"/>
    <property type="evidence" value="ECO:0007669"/>
    <property type="project" value="InterPro"/>
</dbReference>